<protein>
    <submittedName>
        <fullName evidence="2">G-D-S-L family lipolytic protein</fullName>
    </submittedName>
</protein>
<gene>
    <name evidence="2" type="ORF">EQY75_08910</name>
</gene>
<feature type="domain" description="SGNH hydrolase-type esterase" evidence="1">
    <location>
        <begin position="59"/>
        <end position="207"/>
    </location>
</feature>
<dbReference type="InterPro" id="IPR051532">
    <property type="entry name" value="Ester_Hydrolysis_Enzymes"/>
</dbReference>
<accession>A0A411EAT2</accession>
<evidence type="ECO:0000313" key="3">
    <source>
        <dbReference type="Proteomes" id="UP000290889"/>
    </source>
</evidence>
<dbReference type="PANTHER" id="PTHR30383:SF5">
    <property type="entry name" value="SGNH HYDROLASE-TYPE ESTERASE DOMAIN-CONTAINING PROTEIN"/>
    <property type="match status" value="1"/>
</dbReference>
<dbReference type="Proteomes" id="UP000290889">
    <property type="component" value="Chromosome"/>
</dbReference>
<organism evidence="2 3">
    <name type="scientific">Muriicola soli</name>
    <dbReference type="NCBI Taxonomy" id="2507538"/>
    <lineage>
        <taxon>Bacteria</taxon>
        <taxon>Pseudomonadati</taxon>
        <taxon>Bacteroidota</taxon>
        <taxon>Flavobacteriia</taxon>
        <taxon>Flavobacteriales</taxon>
        <taxon>Flavobacteriaceae</taxon>
        <taxon>Muriicola</taxon>
    </lineage>
</organism>
<dbReference type="RefSeq" id="WP_129605109.1">
    <property type="nucleotide sequence ID" value="NZ_CP035544.1"/>
</dbReference>
<dbReference type="KEGG" id="mur:EQY75_08910"/>
<reference evidence="2 3" key="1">
    <citation type="submission" date="2019-01" db="EMBL/GenBank/DDBJ databases">
        <title>Muriicola soli sp. nov., isolated from soil.</title>
        <authorList>
            <person name="Kang H.J."/>
            <person name="Kim S.B."/>
        </authorList>
    </citation>
    <scope>NUCLEOTIDE SEQUENCE [LARGE SCALE GENOMIC DNA]</scope>
    <source>
        <strain evidence="2 3">MMS17-SY002</strain>
    </source>
</reference>
<dbReference type="Pfam" id="PF13472">
    <property type="entry name" value="Lipase_GDSL_2"/>
    <property type="match status" value="1"/>
</dbReference>
<dbReference type="InterPro" id="IPR036514">
    <property type="entry name" value="SGNH_hydro_sf"/>
</dbReference>
<dbReference type="OrthoDB" id="9790057at2"/>
<dbReference type="InterPro" id="IPR013830">
    <property type="entry name" value="SGNH_hydro"/>
</dbReference>
<proteinExistence type="predicted"/>
<dbReference type="Gene3D" id="3.40.50.1110">
    <property type="entry name" value="SGNH hydrolase"/>
    <property type="match status" value="1"/>
</dbReference>
<keyword evidence="3" id="KW-1185">Reference proteome</keyword>
<evidence type="ECO:0000259" key="1">
    <source>
        <dbReference type="Pfam" id="PF13472"/>
    </source>
</evidence>
<evidence type="ECO:0000313" key="2">
    <source>
        <dbReference type="EMBL" id="QBA64637.1"/>
    </source>
</evidence>
<dbReference type="PANTHER" id="PTHR30383">
    <property type="entry name" value="THIOESTERASE 1/PROTEASE 1/LYSOPHOSPHOLIPASE L1"/>
    <property type="match status" value="1"/>
</dbReference>
<dbReference type="PROSITE" id="PS51257">
    <property type="entry name" value="PROKAR_LIPOPROTEIN"/>
    <property type="match status" value="1"/>
</dbReference>
<dbReference type="SUPFAM" id="SSF52266">
    <property type="entry name" value="SGNH hydrolase"/>
    <property type="match status" value="1"/>
</dbReference>
<dbReference type="EMBL" id="CP035544">
    <property type="protein sequence ID" value="QBA64637.1"/>
    <property type="molecule type" value="Genomic_DNA"/>
</dbReference>
<sequence length="218" mass="25777">MRLDLTYFIFFLWVGCLSLSAQKNVDFKEEVEAITEKYKHLRNKKQQTVVFTGSSSIRLWDGLEQYFPEYRIINTGFGGSEAEDLLEYINPLILDYQPVKVFIYEGDNDIIFRRSPVRILKTTKKILAHIRTNLPHTEVVLIAVKPSPDRWHLRRRYQRLNQKFEKYASETQGVAFANVWDVMIKGEELNESLFIEDGLHMNEKGYSLWYEVLKPYLN</sequence>
<name>A0A411EAT2_9FLAO</name>
<dbReference type="AlphaFoldDB" id="A0A411EAT2"/>
<dbReference type="GO" id="GO:0004622">
    <property type="term" value="F:phosphatidylcholine lysophospholipase activity"/>
    <property type="evidence" value="ECO:0007669"/>
    <property type="project" value="TreeGrafter"/>
</dbReference>